<organism evidence="11 12">
    <name type="scientific">Candida orthopsilosis (strain 90-125)</name>
    <name type="common">Yeast</name>
    <dbReference type="NCBI Taxonomy" id="1136231"/>
    <lineage>
        <taxon>Eukaryota</taxon>
        <taxon>Fungi</taxon>
        <taxon>Dikarya</taxon>
        <taxon>Ascomycota</taxon>
        <taxon>Saccharomycotina</taxon>
        <taxon>Pichiomycetes</taxon>
        <taxon>Debaryomycetaceae</taxon>
        <taxon>Candida/Lodderomyces clade</taxon>
        <taxon>Candida</taxon>
    </lineage>
</organism>
<evidence type="ECO:0000256" key="5">
    <source>
        <dbReference type="ARBA" id="ARBA00023015"/>
    </source>
</evidence>
<dbReference type="GO" id="GO:0045944">
    <property type="term" value="P:positive regulation of transcription by RNA polymerase II"/>
    <property type="evidence" value="ECO:0007669"/>
    <property type="project" value="TreeGrafter"/>
</dbReference>
<keyword evidence="2" id="KW-0479">Metal-binding</keyword>
<feature type="compositionally biased region" description="Basic and acidic residues" evidence="9">
    <location>
        <begin position="299"/>
        <end position="308"/>
    </location>
</feature>
<feature type="compositionally biased region" description="Polar residues" evidence="9">
    <location>
        <begin position="704"/>
        <end position="726"/>
    </location>
</feature>
<evidence type="ECO:0000313" key="11">
    <source>
        <dbReference type="EMBL" id="CCG21794.1"/>
    </source>
</evidence>
<dbReference type="SUPFAM" id="SSF57716">
    <property type="entry name" value="Glucocorticoid receptor-like (DNA-binding domain)"/>
    <property type="match status" value="1"/>
</dbReference>
<dbReference type="Proteomes" id="UP000005018">
    <property type="component" value="Chromosome 2"/>
</dbReference>
<evidence type="ECO:0000256" key="1">
    <source>
        <dbReference type="ARBA" id="ARBA00004123"/>
    </source>
</evidence>
<dbReference type="PANTHER" id="PTHR10071">
    <property type="entry name" value="TRANSCRIPTION FACTOR GATA FAMILY MEMBER"/>
    <property type="match status" value="1"/>
</dbReference>
<comment type="subcellular location">
    <subcellularLocation>
        <location evidence="1">Nucleus</location>
    </subcellularLocation>
</comment>
<dbReference type="OrthoDB" id="515401at2759"/>
<evidence type="ECO:0000256" key="2">
    <source>
        <dbReference type="ARBA" id="ARBA00022723"/>
    </source>
</evidence>
<feature type="compositionally biased region" description="Polar residues" evidence="9">
    <location>
        <begin position="216"/>
        <end position="247"/>
    </location>
</feature>
<dbReference type="InterPro" id="IPR013088">
    <property type="entry name" value="Znf_NHR/GATA"/>
</dbReference>
<evidence type="ECO:0000313" key="12">
    <source>
        <dbReference type="Proteomes" id="UP000005018"/>
    </source>
</evidence>
<gene>
    <name evidence="11" type="ORF">CORT_0B00730</name>
</gene>
<feature type="compositionally biased region" description="Low complexity" evidence="9">
    <location>
        <begin position="40"/>
        <end position="55"/>
    </location>
</feature>
<dbReference type="GO" id="GO:0000122">
    <property type="term" value="P:negative regulation of transcription by RNA polymerase II"/>
    <property type="evidence" value="ECO:0007669"/>
    <property type="project" value="TreeGrafter"/>
</dbReference>
<evidence type="ECO:0000256" key="3">
    <source>
        <dbReference type="ARBA" id="ARBA00022771"/>
    </source>
</evidence>
<feature type="domain" description="GATA-type" evidence="10">
    <location>
        <begin position="603"/>
        <end position="656"/>
    </location>
</feature>
<dbReference type="GO" id="GO:0000981">
    <property type="term" value="F:DNA-binding transcription factor activity, RNA polymerase II-specific"/>
    <property type="evidence" value="ECO:0007669"/>
    <property type="project" value="TreeGrafter"/>
</dbReference>
<feature type="compositionally biased region" description="Polar residues" evidence="9">
    <location>
        <begin position="80"/>
        <end position="93"/>
    </location>
</feature>
<evidence type="ECO:0000256" key="8">
    <source>
        <dbReference type="PROSITE-ProRule" id="PRU00094"/>
    </source>
</evidence>
<evidence type="ECO:0000256" key="4">
    <source>
        <dbReference type="ARBA" id="ARBA00022833"/>
    </source>
</evidence>
<dbReference type="HOGENOM" id="CLU_021528_0_0_1"/>
<dbReference type="AlphaFoldDB" id="H8WZC6"/>
<feature type="compositionally biased region" description="Polar residues" evidence="9">
    <location>
        <begin position="64"/>
        <end position="74"/>
    </location>
</feature>
<dbReference type="EMBL" id="HE681720">
    <property type="protein sequence ID" value="CCG21794.1"/>
    <property type="molecule type" value="Genomic_DNA"/>
</dbReference>
<dbReference type="GeneID" id="14538273"/>
<dbReference type="CDD" id="cd00202">
    <property type="entry name" value="ZnF_GATA"/>
    <property type="match status" value="1"/>
</dbReference>
<feature type="compositionally biased region" description="Basic residues" evidence="9">
    <location>
        <begin position="691"/>
        <end position="703"/>
    </location>
</feature>
<evidence type="ECO:0000256" key="9">
    <source>
        <dbReference type="SAM" id="MobiDB-lite"/>
    </source>
</evidence>
<dbReference type="PROSITE" id="PS00344">
    <property type="entry name" value="GATA_ZN_FINGER_1"/>
    <property type="match status" value="1"/>
</dbReference>
<name>H8WZC6_CANO9</name>
<dbReference type="Pfam" id="PF08550">
    <property type="entry name" value="GATA_AreA"/>
    <property type="match status" value="1"/>
</dbReference>
<feature type="compositionally biased region" description="Low complexity" evidence="9">
    <location>
        <begin position="596"/>
        <end position="608"/>
    </location>
</feature>
<keyword evidence="12" id="KW-1185">Reference proteome</keyword>
<keyword evidence="4" id="KW-0862">Zinc</keyword>
<protein>
    <submittedName>
        <fullName evidence="11">Gat1 zinc finger transcriptional regulator</fullName>
    </submittedName>
</protein>
<feature type="region of interest" description="Disordered" evidence="9">
    <location>
        <begin position="216"/>
        <end position="273"/>
    </location>
</feature>
<keyword evidence="6" id="KW-0804">Transcription</keyword>
<feature type="region of interest" description="Disordered" evidence="9">
    <location>
        <begin position="663"/>
        <end position="726"/>
    </location>
</feature>
<feature type="compositionally biased region" description="Polar residues" evidence="9">
    <location>
        <begin position="23"/>
        <end position="39"/>
    </location>
</feature>
<keyword evidence="5" id="KW-0805">Transcription regulation</keyword>
<dbReference type="PROSITE" id="PS50114">
    <property type="entry name" value="GATA_ZN_FINGER_2"/>
    <property type="match status" value="1"/>
</dbReference>
<dbReference type="GO" id="GO:0000978">
    <property type="term" value="F:RNA polymerase II cis-regulatory region sequence-specific DNA binding"/>
    <property type="evidence" value="ECO:0007669"/>
    <property type="project" value="TreeGrafter"/>
</dbReference>
<dbReference type="GO" id="GO:0005634">
    <property type="term" value="C:nucleus"/>
    <property type="evidence" value="ECO:0007669"/>
    <property type="project" value="UniProtKB-SubCell"/>
</dbReference>
<dbReference type="PRINTS" id="PR00619">
    <property type="entry name" value="GATAZNFINGER"/>
</dbReference>
<feature type="region of interest" description="Disordered" evidence="9">
    <location>
        <begin position="551"/>
        <end position="611"/>
    </location>
</feature>
<feature type="region of interest" description="Disordered" evidence="9">
    <location>
        <begin position="1"/>
        <end position="109"/>
    </location>
</feature>
<dbReference type="KEGG" id="cot:CORT_0B00730"/>
<dbReference type="GO" id="GO:0008270">
    <property type="term" value="F:zinc ion binding"/>
    <property type="evidence" value="ECO:0007669"/>
    <property type="project" value="UniProtKB-KW"/>
</dbReference>
<dbReference type="PANTHER" id="PTHR10071:SF281">
    <property type="entry name" value="BOX A-BINDING FACTOR-RELATED"/>
    <property type="match status" value="1"/>
</dbReference>
<sequence>MRRVCNFPTTHHHHQRFSKHENNASFHNYRNNPDTMSITSSPASNHNSPSSLLSAQIQARRLHQQQAYRSWSDTNRQDVNENNSTKHNQSQSFLGKHRSNPSTPNMNMKFKFNPKETSGGHTNNDINLSQLLTNEHEHVESLWKLYNKARDSLPYNTRMENLTWRMMHLTSSSSYNRKRVKTRDCRDEFKTKKTNDVAWSNGVDDLDIFCNKNTKSDSMNQHGMSTPSLQSPEQVNNPSQLYHSQHQSLHDAATASTTSFSPRTGHPHFKSDNVITDDEFDYVAHIKKLGATHFASPNRDNRANRTPDDYVSGGMTSISNVPRKRSAQFSPMFSGMGTSQNGRTISNLSQQLQDYDKFGLDFLNQPQEQGSIHQNGNAHNLQYPQATSSSFEFSLDPLAFEGPNENFRDVNVNSIPDSFASSYEKPLFDDFAPSSAPNSGVESLSSSLSTIIPSSTQFSSINQQPMSVNPRRSITATPSNLLRQESLVSLPEFADIHNSFQNHLSHNDTFINRSTMVTPIQQFSRSLNQNESFLNSSSMNHVDIKVTLPSQSGHNFFDDNNAPSPDKKPRKPKSAKQGNRNKNQSDANGSEHDSGRGSTSGASASGPSCTNCHTKTTPLWRRNPEGQPLCNACGLFLKLHGVTRPLSLKTDIIKKRQRTVVNKKDDNDGDDLNPTSLKKDDRKSSNASAVRKMRRPSIKRSKSSTKVPESILSRNLTHSLSSSPVTVNNSSFANAPSQKLSYNESVVDNSGLSNDYDWLRY</sequence>
<dbReference type="InterPro" id="IPR013860">
    <property type="entry name" value="AreA_GATA"/>
</dbReference>
<dbReference type="InterPro" id="IPR039355">
    <property type="entry name" value="Transcription_factor_GATA"/>
</dbReference>
<dbReference type="Pfam" id="PF00320">
    <property type="entry name" value="GATA"/>
    <property type="match status" value="1"/>
</dbReference>
<proteinExistence type="predicted"/>
<feature type="region of interest" description="Disordered" evidence="9">
    <location>
        <begin position="294"/>
        <end position="319"/>
    </location>
</feature>
<evidence type="ECO:0000259" key="10">
    <source>
        <dbReference type="PROSITE" id="PS50114"/>
    </source>
</evidence>
<dbReference type="SMART" id="SM00401">
    <property type="entry name" value="ZnF_GATA"/>
    <property type="match status" value="1"/>
</dbReference>
<dbReference type="eggNOG" id="KOG1601">
    <property type="taxonomic scope" value="Eukaryota"/>
</dbReference>
<evidence type="ECO:0000256" key="6">
    <source>
        <dbReference type="ARBA" id="ARBA00023163"/>
    </source>
</evidence>
<dbReference type="FunFam" id="3.30.50.10:FF:000007">
    <property type="entry name" value="Nitrogen regulatory AreA, N-terminal"/>
    <property type="match status" value="1"/>
</dbReference>
<evidence type="ECO:0000256" key="7">
    <source>
        <dbReference type="ARBA" id="ARBA00023242"/>
    </source>
</evidence>
<feature type="compositionally biased region" description="Polar residues" evidence="9">
    <location>
        <begin position="577"/>
        <end position="588"/>
    </location>
</feature>
<keyword evidence="3 8" id="KW-0863">Zinc-finger</keyword>
<dbReference type="InterPro" id="IPR000679">
    <property type="entry name" value="Znf_GATA"/>
</dbReference>
<dbReference type="RefSeq" id="XP_003867232.1">
    <property type="nucleotide sequence ID" value="XM_003867184.1"/>
</dbReference>
<accession>H8WZC6</accession>
<keyword evidence="7" id="KW-0539">Nucleus</keyword>
<reference evidence="11 12" key="1">
    <citation type="journal article" date="2012" name="PLoS ONE">
        <title>Sequence and analysis of the genome of the pathogenic yeast Candida orthopsilosis.</title>
        <authorList>
            <person name="Riccombeni A."/>
            <person name="Vidanes G."/>
            <person name="Proux-Wera E."/>
            <person name="Wolfe K.H."/>
            <person name="Butler G."/>
        </authorList>
    </citation>
    <scope>NUCLEOTIDE SEQUENCE [LARGE SCALE GENOMIC DNA]</scope>
    <source>
        <strain evidence="11 12">Co 90-125</strain>
    </source>
</reference>
<dbReference type="Gene3D" id="3.30.50.10">
    <property type="entry name" value="Erythroid Transcription Factor GATA-1, subunit A"/>
    <property type="match status" value="1"/>
</dbReference>